<evidence type="ECO:0000313" key="3">
    <source>
        <dbReference type="Proteomes" id="UP000317977"/>
    </source>
</evidence>
<organism evidence="2 3">
    <name type="scientific">Rubripirellula reticaptiva</name>
    <dbReference type="NCBI Taxonomy" id="2528013"/>
    <lineage>
        <taxon>Bacteria</taxon>
        <taxon>Pseudomonadati</taxon>
        <taxon>Planctomycetota</taxon>
        <taxon>Planctomycetia</taxon>
        <taxon>Pirellulales</taxon>
        <taxon>Pirellulaceae</taxon>
        <taxon>Rubripirellula</taxon>
    </lineage>
</organism>
<evidence type="ECO:0000256" key="1">
    <source>
        <dbReference type="SAM" id="Phobius"/>
    </source>
</evidence>
<gene>
    <name evidence="2" type="ORF">Poly59_52420</name>
</gene>
<accession>A0A5C6EIR7</accession>
<feature type="transmembrane region" description="Helical" evidence="1">
    <location>
        <begin position="205"/>
        <end position="223"/>
    </location>
</feature>
<dbReference type="Proteomes" id="UP000317977">
    <property type="component" value="Unassembled WGS sequence"/>
</dbReference>
<dbReference type="AlphaFoldDB" id="A0A5C6EIR7"/>
<sequence>MGIETSGKEIIVCPSCHVRLRKPRTADSTTTGPHVSPFPPVDDTMFDSLHLSAADVKQFPTSQLACTTPFVAPSSVSHSIPIGSGSEAGTWAIQYGKLWVVPDAVLPPICMKTGKAVSAAEMQWIELVYSPPYLLWLIFLGPLGIPFMLLASHSISKKCHICVGLSENARAKFALRKTLTGIGAIVVAFAMIVIFLLGLDRVASILFFTSILLAPAIILVMLAKPFKAVKVSDGRYRVKGCGPGFVDALRRLDRG</sequence>
<keyword evidence="3" id="KW-1185">Reference proteome</keyword>
<feature type="transmembrane region" description="Helical" evidence="1">
    <location>
        <begin position="133"/>
        <end position="151"/>
    </location>
</feature>
<comment type="caution">
    <text evidence="2">The sequence shown here is derived from an EMBL/GenBank/DDBJ whole genome shotgun (WGS) entry which is preliminary data.</text>
</comment>
<reference evidence="2 3" key="1">
    <citation type="submission" date="2019-02" db="EMBL/GenBank/DDBJ databases">
        <title>Deep-cultivation of Planctomycetes and their phenomic and genomic characterization uncovers novel biology.</title>
        <authorList>
            <person name="Wiegand S."/>
            <person name="Jogler M."/>
            <person name="Boedeker C."/>
            <person name="Pinto D."/>
            <person name="Vollmers J."/>
            <person name="Rivas-Marin E."/>
            <person name="Kohn T."/>
            <person name="Peeters S.H."/>
            <person name="Heuer A."/>
            <person name="Rast P."/>
            <person name="Oberbeckmann S."/>
            <person name="Bunk B."/>
            <person name="Jeske O."/>
            <person name="Meyerdierks A."/>
            <person name="Storesund J.E."/>
            <person name="Kallscheuer N."/>
            <person name="Luecker S."/>
            <person name="Lage O.M."/>
            <person name="Pohl T."/>
            <person name="Merkel B.J."/>
            <person name="Hornburger P."/>
            <person name="Mueller R.-W."/>
            <person name="Bruemmer F."/>
            <person name="Labrenz M."/>
            <person name="Spormann A.M."/>
            <person name="Op Den Camp H."/>
            <person name="Overmann J."/>
            <person name="Amann R."/>
            <person name="Jetten M.S.M."/>
            <person name="Mascher T."/>
            <person name="Medema M.H."/>
            <person name="Devos D.P."/>
            <person name="Kaster A.-K."/>
            <person name="Ovreas L."/>
            <person name="Rohde M."/>
            <person name="Galperin M.Y."/>
            <person name="Jogler C."/>
        </authorList>
    </citation>
    <scope>NUCLEOTIDE SEQUENCE [LARGE SCALE GENOMIC DNA]</scope>
    <source>
        <strain evidence="2 3">Poly59</strain>
    </source>
</reference>
<protein>
    <submittedName>
        <fullName evidence="2">Uncharacterized protein</fullName>
    </submittedName>
</protein>
<feature type="transmembrane region" description="Helical" evidence="1">
    <location>
        <begin position="179"/>
        <end position="199"/>
    </location>
</feature>
<name>A0A5C6EIR7_9BACT</name>
<proteinExistence type="predicted"/>
<keyword evidence="1" id="KW-0812">Transmembrane</keyword>
<keyword evidence="1" id="KW-1133">Transmembrane helix</keyword>
<evidence type="ECO:0000313" key="2">
    <source>
        <dbReference type="EMBL" id="TWU48394.1"/>
    </source>
</evidence>
<keyword evidence="1" id="KW-0472">Membrane</keyword>
<dbReference type="EMBL" id="SJPX01000005">
    <property type="protein sequence ID" value="TWU48394.1"/>
    <property type="molecule type" value="Genomic_DNA"/>
</dbReference>